<evidence type="ECO:0000256" key="7">
    <source>
        <dbReference type="ARBA" id="ARBA00022840"/>
    </source>
</evidence>
<feature type="domain" description="DUF7134" evidence="12">
    <location>
        <begin position="28"/>
        <end position="192"/>
    </location>
</feature>
<evidence type="ECO:0000313" key="14">
    <source>
        <dbReference type="Proteomes" id="UP000663937"/>
    </source>
</evidence>
<dbReference type="RefSeq" id="WP_227423119.1">
    <property type="nucleotide sequence ID" value="NZ_CP071868.1"/>
</dbReference>
<dbReference type="Pfam" id="PF02518">
    <property type="entry name" value="HATPase_c"/>
    <property type="match status" value="1"/>
</dbReference>
<dbReference type="InterPro" id="IPR003594">
    <property type="entry name" value="HATPase_dom"/>
</dbReference>
<keyword evidence="9" id="KW-0472">Membrane</keyword>
<dbReference type="Gene3D" id="1.20.5.1930">
    <property type="match status" value="1"/>
</dbReference>
<evidence type="ECO:0000256" key="8">
    <source>
        <dbReference type="ARBA" id="ARBA00023012"/>
    </source>
</evidence>
<evidence type="ECO:0000256" key="1">
    <source>
        <dbReference type="ARBA" id="ARBA00000085"/>
    </source>
</evidence>
<dbReference type="Pfam" id="PF23539">
    <property type="entry name" value="DUF7134"/>
    <property type="match status" value="1"/>
</dbReference>
<feature type="transmembrane region" description="Helical" evidence="9">
    <location>
        <begin position="168"/>
        <end position="188"/>
    </location>
</feature>
<dbReference type="AlphaFoldDB" id="A0A8A4ZCX3"/>
<dbReference type="KEGG" id="psic:J4E96_16285"/>
<proteinExistence type="predicted"/>
<feature type="domain" description="Histidine kinase/HSP90-like ATPase" evidence="10">
    <location>
        <begin position="328"/>
        <end position="416"/>
    </location>
</feature>
<dbReference type="CDD" id="cd16917">
    <property type="entry name" value="HATPase_UhpB-NarQ-NarX-like"/>
    <property type="match status" value="1"/>
</dbReference>
<keyword evidence="14" id="KW-1185">Reference proteome</keyword>
<keyword evidence="9" id="KW-1133">Transmembrane helix</keyword>
<protein>
    <recommendedName>
        <fullName evidence="2">histidine kinase</fullName>
        <ecNumber evidence="2">2.7.13.3</ecNumber>
    </recommendedName>
</protein>
<dbReference type="PANTHER" id="PTHR24421">
    <property type="entry name" value="NITRATE/NITRITE SENSOR PROTEIN NARX-RELATED"/>
    <property type="match status" value="1"/>
</dbReference>
<feature type="transmembrane region" description="Helical" evidence="9">
    <location>
        <begin position="125"/>
        <end position="144"/>
    </location>
</feature>
<dbReference type="Gene3D" id="3.30.565.10">
    <property type="entry name" value="Histidine kinase-like ATPase, C-terminal domain"/>
    <property type="match status" value="1"/>
</dbReference>
<evidence type="ECO:0000259" key="12">
    <source>
        <dbReference type="Pfam" id="PF23539"/>
    </source>
</evidence>
<feature type="transmembrane region" description="Helical" evidence="9">
    <location>
        <begin position="35"/>
        <end position="55"/>
    </location>
</feature>
<evidence type="ECO:0000259" key="11">
    <source>
        <dbReference type="Pfam" id="PF07730"/>
    </source>
</evidence>
<reference evidence="13" key="1">
    <citation type="submission" date="2021-03" db="EMBL/GenBank/DDBJ databases">
        <title>Pengzhenrongella sicca gen. nov., sp. nov., a new member of suborder Micrococcineae isolated from High-Arctic tundra soil.</title>
        <authorList>
            <person name="Peng F."/>
        </authorList>
    </citation>
    <scope>NUCLEOTIDE SEQUENCE</scope>
    <source>
        <strain evidence="13">LRZ-2</strain>
    </source>
</reference>
<feature type="transmembrane region" description="Helical" evidence="9">
    <location>
        <begin position="62"/>
        <end position="79"/>
    </location>
</feature>
<dbReference type="Proteomes" id="UP000663937">
    <property type="component" value="Chromosome"/>
</dbReference>
<gene>
    <name evidence="13" type="ORF">J4E96_16285</name>
</gene>
<keyword evidence="9" id="KW-0812">Transmembrane</keyword>
<keyword evidence="5" id="KW-0547">Nucleotide-binding</keyword>
<dbReference type="GO" id="GO:0046983">
    <property type="term" value="F:protein dimerization activity"/>
    <property type="evidence" value="ECO:0007669"/>
    <property type="project" value="InterPro"/>
</dbReference>
<name>A0A8A4ZCX3_9MICO</name>
<keyword evidence="3" id="KW-0597">Phosphoprotein</keyword>
<evidence type="ECO:0000313" key="13">
    <source>
        <dbReference type="EMBL" id="QTE28869.1"/>
    </source>
</evidence>
<dbReference type="InterPro" id="IPR055558">
    <property type="entry name" value="DUF7134"/>
</dbReference>
<keyword evidence="8" id="KW-0902">Two-component regulatory system</keyword>
<dbReference type="EC" id="2.7.13.3" evidence="2"/>
<dbReference type="InterPro" id="IPR011712">
    <property type="entry name" value="Sig_transdc_His_kin_sub3_dim/P"/>
</dbReference>
<sequence>MKAASPAPTEPGPLFTELNTRRLGPIRRYFLRHPVTTDVVVAACFAVPGALLAAATSDRPRLPLFALVLAGFVVLLWRRRQPVWTAAAIGALGVVSLATTGTIGTFDTAVGLVIYAVAAARRPRTAWLALIALCLAVSGAFWLWDEPMNVAVLGITTDASESATETRVSAITAILIFALAAMAIGSSVRNRREHVSALIDRANRLAVERDHEIQLASAAERARIAREMHDVVAHSLSVMIALADGAGVALNRSPDRAREAIAEVSETGRSALADMRRVLGALRDPQAPLGPQPGAGDLAGLVEGFRSAGLPVRTTVTGTPVPTDAGIQLAVYRIVQESLTNVLRHAVGAGQVDVLLATADGWIEITVTDDGGAGISAAARAPSVLGERPATGAGSGGRGIIGMRERAAVYGGVVDAGPYRAGWRTRARLAWTEEDR</sequence>
<dbReference type="SUPFAM" id="SSF55874">
    <property type="entry name" value="ATPase domain of HSP90 chaperone/DNA topoisomerase II/histidine kinase"/>
    <property type="match status" value="1"/>
</dbReference>
<accession>A0A8A4ZCX3</accession>
<organism evidence="13 14">
    <name type="scientific">Pengzhenrongella sicca</name>
    <dbReference type="NCBI Taxonomy" id="2819238"/>
    <lineage>
        <taxon>Bacteria</taxon>
        <taxon>Bacillati</taxon>
        <taxon>Actinomycetota</taxon>
        <taxon>Actinomycetes</taxon>
        <taxon>Micrococcales</taxon>
        <taxon>Pengzhenrongella</taxon>
    </lineage>
</organism>
<dbReference type="InterPro" id="IPR050482">
    <property type="entry name" value="Sensor_HK_TwoCompSys"/>
</dbReference>
<dbReference type="EMBL" id="CP071868">
    <property type="protein sequence ID" value="QTE28869.1"/>
    <property type="molecule type" value="Genomic_DNA"/>
</dbReference>
<feature type="domain" description="Signal transduction histidine kinase subgroup 3 dimerisation and phosphoacceptor" evidence="11">
    <location>
        <begin position="220"/>
        <end position="285"/>
    </location>
</feature>
<evidence type="ECO:0000256" key="5">
    <source>
        <dbReference type="ARBA" id="ARBA00022741"/>
    </source>
</evidence>
<dbReference type="GO" id="GO:0016020">
    <property type="term" value="C:membrane"/>
    <property type="evidence" value="ECO:0007669"/>
    <property type="project" value="InterPro"/>
</dbReference>
<keyword evidence="6 13" id="KW-0418">Kinase</keyword>
<dbReference type="InterPro" id="IPR036890">
    <property type="entry name" value="HATPase_C_sf"/>
</dbReference>
<dbReference type="GO" id="GO:0000155">
    <property type="term" value="F:phosphorelay sensor kinase activity"/>
    <property type="evidence" value="ECO:0007669"/>
    <property type="project" value="InterPro"/>
</dbReference>
<keyword evidence="4" id="KW-0808">Transferase</keyword>
<dbReference type="GO" id="GO:0005524">
    <property type="term" value="F:ATP binding"/>
    <property type="evidence" value="ECO:0007669"/>
    <property type="project" value="UniProtKB-KW"/>
</dbReference>
<evidence type="ECO:0000259" key="10">
    <source>
        <dbReference type="Pfam" id="PF02518"/>
    </source>
</evidence>
<evidence type="ECO:0000256" key="9">
    <source>
        <dbReference type="SAM" id="Phobius"/>
    </source>
</evidence>
<evidence type="ECO:0000256" key="2">
    <source>
        <dbReference type="ARBA" id="ARBA00012438"/>
    </source>
</evidence>
<dbReference type="PANTHER" id="PTHR24421:SF10">
    <property type="entry name" value="NITRATE_NITRITE SENSOR PROTEIN NARQ"/>
    <property type="match status" value="1"/>
</dbReference>
<evidence type="ECO:0000256" key="6">
    <source>
        <dbReference type="ARBA" id="ARBA00022777"/>
    </source>
</evidence>
<evidence type="ECO:0000256" key="4">
    <source>
        <dbReference type="ARBA" id="ARBA00022679"/>
    </source>
</evidence>
<dbReference type="Pfam" id="PF07730">
    <property type="entry name" value="HisKA_3"/>
    <property type="match status" value="1"/>
</dbReference>
<evidence type="ECO:0000256" key="3">
    <source>
        <dbReference type="ARBA" id="ARBA00022553"/>
    </source>
</evidence>
<keyword evidence="7" id="KW-0067">ATP-binding</keyword>
<feature type="transmembrane region" description="Helical" evidence="9">
    <location>
        <begin position="85"/>
        <end position="118"/>
    </location>
</feature>
<comment type="catalytic activity">
    <reaction evidence="1">
        <text>ATP + protein L-histidine = ADP + protein N-phospho-L-histidine.</text>
        <dbReference type="EC" id="2.7.13.3"/>
    </reaction>
</comment>